<proteinExistence type="inferred from homology"/>
<evidence type="ECO:0000256" key="4">
    <source>
        <dbReference type="ARBA" id="ARBA00023134"/>
    </source>
</evidence>
<dbReference type="Gene3D" id="1.25.40.20">
    <property type="entry name" value="Ankyrin repeat-containing domain"/>
    <property type="match status" value="2"/>
</dbReference>
<keyword evidence="2" id="KW-0547">Nucleotide-binding</keyword>
<dbReference type="InterPro" id="IPR004130">
    <property type="entry name" value="Gpn"/>
</dbReference>
<protein>
    <submittedName>
        <fullName evidence="6">GPN-loop GTPase 2, variant 2</fullName>
    </submittedName>
</protein>
<reference evidence="6 7" key="1">
    <citation type="submission" date="2020-04" db="EMBL/GenBank/DDBJ databases">
        <title>Perkinsus olseni comparative genomics.</title>
        <authorList>
            <person name="Bogema D.R."/>
        </authorList>
    </citation>
    <scope>NUCLEOTIDE SEQUENCE [LARGE SCALE GENOMIC DNA]</scope>
    <source>
        <strain evidence="6">ATCC PRA-205</strain>
    </source>
</reference>
<evidence type="ECO:0000256" key="5">
    <source>
        <dbReference type="PROSITE-ProRule" id="PRU00023"/>
    </source>
</evidence>
<dbReference type="GO" id="GO:0005525">
    <property type="term" value="F:GTP binding"/>
    <property type="evidence" value="ECO:0007669"/>
    <property type="project" value="UniProtKB-KW"/>
</dbReference>
<dbReference type="AlphaFoldDB" id="A0A7J6TVV7"/>
<dbReference type="InterPro" id="IPR027417">
    <property type="entry name" value="P-loop_NTPase"/>
</dbReference>
<keyword evidence="3" id="KW-0378">Hydrolase</keyword>
<comment type="caution">
    <text evidence="6">The sequence shown here is derived from an EMBL/GenBank/DDBJ whole genome shotgun (WGS) entry which is preliminary data.</text>
</comment>
<dbReference type="Pfam" id="PF03029">
    <property type="entry name" value="ATP_bind_1"/>
    <property type="match status" value="2"/>
</dbReference>
<dbReference type="PANTHER" id="PTHR21231">
    <property type="entry name" value="XPA-BINDING PROTEIN 1-RELATED"/>
    <property type="match status" value="1"/>
</dbReference>
<dbReference type="CDD" id="cd17871">
    <property type="entry name" value="GPN2"/>
    <property type="match status" value="1"/>
</dbReference>
<dbReference type="Pfam" id="PF12796">
    <property type="entry name" value="Ank_2"/>
    <property type="match status" value="1"/>
</dbReference>
<dbReference type="GO" id="GO:0005737">
    <property type="term" value="C:cytoplasm"/>
    <property type="evidence" value="ECO:0007669"/>
    <property type="project" value="TreeGrafter"/>
</dbReference>
<dbReference type="PANTHER" id="PTHR21231:SF3">
    <property type="entry name" value="GPN-LOOP GTPASE 2"/>
    <property type="match status" value="1"/>
</dbReference>
<name>A0A7J6TVV7_PEROL</name>
<comment type="similarity">
    <text evidence="1">Belongs to the GPN-loop GTPase family.</text>
</comment>
<dbReference type="PROSITE" id="PS50088">
    <property type="entry name" value="ANK_REPEAT"/>
    <property type="match status" value="2"/>
</dbReference>
<dbReference type="PROSITE" id="PS50297">
    <property type="entry name" value="ANK_REP_REGION"/>
    <property type="match status" value="2"/>
</dbReference>
<dbReference type="Pfam" id="PF00023">
    <property type="entry name" value="Ank"/>
    <property type="match status" value="1"/>
</dbReference>
<keyword evidence="4" id="KW-0342">GTP-binding</keyword>
<sequence length="711" mass="78128">MRSKPKTPRFGQLIIGPPGSGKSTYCRALRAYLRAAGRQCSVVNLDPASEEPINPRILQEGDSDDEDDSEATYFDVDVRELVKVDDIAEEHQLGPNGAMVFAMQDLEVNSAWLVDRIEASPVDDYILFDCPGQIELYTHLTVMPHLVQLLTDKRGLDMRLTALNLTDCSVLASEGGNNFISAALSSLAVMLHVELPHLNVLTKCDTLSQFGNQLNRTLDQYLCCGGYSGISSLLPTFLEDEERGLTRPKSKLIERQDKLVRSLCELIDDYGEVSFIPLSVDDKQSISNLLAHADKANGYAFSRTDPQLCAVEVDEGHDEYSDYYQQRYVNAAYKEDNEEDGAEADDSPIGEPEEMAATHWSLMTMAEPRGRVSDMLEAILAAGANPNAWSDEPAGKRRTLLQLAIEESGVVNKGGSSSWGGLGDLHRGGRLHNVQLLLDAKADPNKASEPSPDHLPLLTALQLEDDVLVRALLLAKADPNIKRTDGGDTPLHLAVRSQLYKSCEMLLRAGTDVDAEDARGRSPLHYAGAGPMTIINSLTAFGADPLHTAPRSGETILHTFAACENAIPDTIDWIALKAPQLLSSQPPPTNRSVSSHPNCGSPAVVTPLHVAAKRGHFSTCLRLVDRGADLNQRGGRNLRHTAITLADKRGHHELAKALYHRKTMMCTATWSEWLRNPTIQTTIAFIAVMLWLNRALLYDLCLDIATWWYLL</sequence>
<evidence type="ECO:0000256" key="3">
    <source>
        <dbReference type="ARBA" id="ARBA00022801"/>
    </source>
</evidence>
<feature type="repeat" description="ANK" evidence="5">
    <location>
        <begin position="606"/>
        <end position="635"/>
    </location>
</feature>
<evidence type="ECO:0000313" key="6">
    <source>
        <dbReference type="EMBL" id="KAF4749175.1"/>
    </source>
</evidence>
<evidence type="ECO:0000256" key="1">
    <source>
        <dbReference type="ARBA" id="ARBA00005290"/>
    </source>
</evidence>
<dbReference type="InterPro" id="IPR036770">
    <property type="entry name" value="Ankyrin_rpt-contain_sf"/>
</dbReference>
<dbReference type="SMART" id="SM00248">
    <property type="entry name" value="ANK"/>
    <property type="match status" value="6"/>
</dbReference>
<dbReference type="InterPro" id="IPR002110">
    <property type="entry name" value="Ankyrin_rpt"/>
</dbReference>
<keyword evidence="5" id="KW-0040">ANK repeat</keyword>
<dbReference type="EMBL" id="JABANM010004489">
    <property type="protein sequence ID" value="KAF4749175.1"/>
    <property type="molecule type" value="Genomic_DNA"/>
</dbReference>
<organism evidence="6 7">
    <name type="scientific">Perkinsus olseni</name>
    <name type="common">Perkinsus atlanticus</name>
    <dbReference type="NCBI Taxonomy" id="32597"/>
    <lineage>
        <taxon>Eukaryota</taxon>
        <taxon>Sar</taxon>
        <taxon>Alveolata</taxon>
        <taxon>Perkinsozoa</taxon>
        <taxon>Perkinsea</taxon>
        <taxon>Perkinsida</taxon>
        <taxon>Perkinsidae</taxon>
        <taxon>Perkinsus</taxon>
    </lineage>
</organism>
<accession>A0A7J6TVV7</accession>
<feature type="repeat" description="ANK" evidence="5">
    <location>
        <begin position="486"/>
        <end position="518"/>
    </location>
</feature>
<dbReference type="Proteomes" id="UP000574390">
    <property type="component" value="Unassembled WGS sequence"/>
</dbReference>
<evidence type="ECO:0000256" key="2">
    <source>
        <dbReference type="ARBA" id="ARBA00022741"/>
    </source>
</evidence>
<dbReference type="SUPFAM" id="SSF48403">
    <property type="entry name" value="Ankyrin repeat"/>
    <property type="match status" value="1"/>
</dbReference>
<dbReference type="Gene3D" id="3.40.50.300">
    <property type="entry name" value="P-loop containing nucleotide triphosphate hydrolases"/>
    <property type="match status" value="1"/>
</dbReference>
<gene>
    <name evidence="6" type="primary">GPN2_1</name>
    <name evidence="6" type="ORF">FOZ62_000680</name>
</gene>
<dbReference type="InterPro" id="IPR030231">
    <property type="entry name" value="Gpn2"/>
</dbReference>
<evidence type="ECO:0000313" key="7">
    <source>
        <dbReference type="Proteomes" id="UP000574390"/>
    </source>
</evidence>
<dbReference type="GO" id="GO:0003924">
    <property type="term" value="F:GTPase activity"/>
    <property type="evidence" value="ECO:0007669"/>
    <property type="project" value="TreeGrafter"/>
</dbReference>
<dbReference type="SUPFAM" id="SSF52540">
    <property type="entry name" value="P-loop containing nucleoside triphosphate hydrolases"/>
    <property type="match status" value="1"/>
</dbReference>